<feature type="domain" description="OmpR/PhoB-type" evidence="9">
    <location>
        <begin position="132"/>
        <end position="230"/>
    </location>
</feature>
<dbReference type="InterPro" id="IPR039420">
    <property type="entry name" value="WalR-like"/>
</dbReference>
<organism evidence="10 11">
    <name type="scientific">Paenibacillus algicola</name>
    <dbReference type="NCBI Taxonomy" id="2565926"/>
    <lineage>
        <taxon>Bacteria</taxon>
        <taxon>Bacillati</taxon>
        <taxon>Bacillota</taxon>
        <taxon>Bacilli</taxon>
        <taxon>Bacillales</taxon>
        <taxon>Paenibacillaceae</taxon>
        <taxon>Paenibacillus</taxon>
    </lineage>
</organism>
<dbReference type="RefSeq" id="WP_175415266.1">
    <property type="nucleotide sequence ID" value="NZ_CP040396.1"/>
</dbReference>
<keyword evidence="5" id="KW-0804">Transcription</keyword>
<dbReference type="InterPro" id="IPR001789">
    <property type="entry name" value="Sig_transdc_resp-reg_receiver"/>
</dbReference>
<evidence type="ECO:0000256" key="6">
    <source>
        <dbReference type="PROSITE-ProRule" id="PRU00169"/>
    </source>
</evidence>
<dbReference type="PANTHER" id="PTHR48111">
    <property type="entry name" value="REGULATOR OF RPOS"/>
    <property type="match status" value="1"/>
</dbReference>
<keyword evidence="4 7" id="KW-0238">DNA-binding</keyword>
<dbReference type="SMART" id="SM00862">
    <property type="entry name" value="Trans_reg_C"/>
    <property type="match status" value="1"/>
</dbReference>
<feature type="domain" description="Response regulatory" evidence="8">
    <location>
        <begin position="4"/>
        <end position="117"/>
    </location>
</feature>
<dbReference type="CDD" id="cd00156">
    <property type="entry name" value="REC"/>
    <property type="match status" value="1"/>
</dbReference>
<dbReference type="EMBL" id="CP040396">
    <property type="protein sequence ID" value="QCT02779.1"/>
    <property type="molecule type" value="Genomic_DNA"/>
</dbReference>
<dbReference type="PROSITE" id="PS51755">
    <property type="entry name" value="OMPR_PHOB"/>
    <property type="match status" value="1"/>
</dbReference>
<reference evidence="10 11" key="1">
    <citation type="submission" date="2019-05" db="EMBL/GenBank/DDBJ databases">
        <authorList>
            <person name="Chen C."/>
        </authorList>
    </citation>
    <scope>NUCLEOTIDE SEQUENCE [LARGE SCALE GENOMIC DNA]</scope>
    <source>
        <strain evidence="10 11">HB172198</strain>
    </source>
</reference>
<dbReference type="GO" id="GO:0000976">
    <property type="term" value="F:transcription cis-regulatory region binding"/>
    <property type="evidence" value="ECO:0007669"/>
    <property type="project" value="TreeGrafter"/>
</dbReference>
<dbReference type="InterPro" id="IPR016032">
    <property type="entry name" value="Sig_transdc_resp-reg_C-effctor"/>
</dbReference>
<feature type="modified residue" description="4-aspartylphosphate" evidence="6">
    <location>
        <position position="53"/>
    </location>
</feature>
<evidence type="ECO:0000313" key="11">
    <source>
        <dbReference type="Proteomes" id="UP000300879"/>
    </source>
</evidence>
<protein>
    <submittedName>
        <fullName evidence="10">Winged helix family two component transcriptional regulator</fullName>
    </submittedName>
</protein>
<feature type="DNA-binding region" description="OmpR/PhoB-type" evidence="7">
    <location>
        <begin position="132"/>
        <end position="230"/>
    </location>
</feature>
<dbReference type="Gene3D" id="1.10.10.10">
    <property type="entry name" value="Winged helix-like DNA-binding domain superfamily/Winged helix DNA-binding domain"/>
    <property type="match status" value="1"/>
</dbReference>
<evidence type="ECO:0000256" key="4">
    <source>
        <dbReference type="ARBA" id="ARBA00023125"/>
    </source>
</evidence>
<evidence type="ECO:0000256" key="7">
    <source>
        <dbReference type="PROSITE-ProRule" id="PRU01091"/>
    </source>
</evidence>
<dbReference type="Proteomes" id="UP000300879">
    <property type="component" value="Chromosome"/>
</dbReference>
<dbReference type="AlphaFoldDB" id="A0A4P8XQQ0"/>
<dbReference type="PANTHER" id="PTHR48111:SF22">
    <property type="entry name" value="REGULATOR OF RPOS"/>
    <property type="match status" value="1"/>
</dbReference>
<dbReference type="GO" id="GO:0005829">
    <property type="term" value="C:cytosol"/>
    <property type="evidence" value="ECO:0007669"/>
    <property type="project" value="TreeGrafter"/>
</dbReference>
<dbReference type="Pfam" id="PF00486">
    <property type="entry name" value="Trans_reg_C"/>
    <property type="match status" value="1"/>
</dbReference>
<keyword evidence="2" id="KW-0902">Two-component regulatory system</keyword>
<proteinExistence type="predicted"/>
<keyword evidence="3" id="KW-0805">Transcription regulation</keyword>
<dbReference type="InterPro" id="IPR011006">
    <property type="entry name" value="CheY-like_superfamily"/>
</dbReference>
<evidence type="ECO:0000256" key="3">
    <source>
        <dbReference type="ARBA" id="ARBA00023015"/>
    </source>
</evidence>
<evidence type="ECO:0000259" key="8">
    <source>
        <dbReference type="PROSITE" id="PS50110"/>
    </source>
</evidence>
<evidence type="ECO:0000256" key="2">
    <source>
        <dbReference type="ARBA" id="ARBA00023012"/>
    </source>
</evidence>
<sequence length="234" mass="26394">MTGEVLWIVSHAERRLCIEEWLQEAGYEVLVAQQLSTAFIQAAQASVDLIILDSLQEQANLIALIHELHALREGVPIVIYGTGSTVEAADVLEAGANDYIFEYADQREFIARVRNMITLFRSKASSAAVNDNGLIKIGDLCINAQTRHVKRAGKTIELTRKEYDLLLYLAVRKDEVCLREDILGQVWNFDFHTGTNVVDVYILHLREKMDKGHKWKLIRTVRGAGYLLQSPVTS</sequence>
<dbReference type="SUPFAM" id="SSF46894">
    <property type="entry name" value="C-terminal effector domain of the bipartite response regulators"/>
    <property type="match status" value="1"/>
</dbReference>
<accession>A0A4P8XQQ0</accession>
<dbReference type="KEGG" id="palo:E6C60_2064"/>
<evidence type="ECO:0000313" key="10">
    <source>
        <dbReference type="EMBL" id="QCT02779.1"/>
    </source>
</evidence>
<keyword evidence="11" id="KW-1185">Reference proteome</keyword>
<dbReference type="CDD" id="cd00383">
    <property type="entry name" value="trans_reg_C"/>
    <property type="match status" value="1"/>
</dbReference>
<dbReference type="Pfam" id="PF00072">
    <property type="entry name" value="Response_reg"/>
    <property type="match status" value="1"/>
</dbReference>
<dbReference type="SUPFAM" id="SSF52172">
    <property type="entry name" value="CheY-like"/>
    <property type="match status" value="1"/>
</dbReference>
<dbReference type="GO" id="GO:0006355">
    <property type="term" value="P:regulation of DNA-templated transcription"/>
    <property type="evidence" value="ECO:0007669"/>
    <property type="project" value="InterPro"/>
</dbReference>
<name>A0A4P8XQQ0_9BACL</name>
<dbReference type="PROSITE" id="PS50110">
    <property type="entry name" value="RESPONSE_REGULATORY"/>
    <property type="match status" value="1"/>
</dbReference>
<dbReference type="InterPro" id="IPR001867">
    <property type="entry name" value="OmpR/PhoB-type_DNA-bd"/>
</dbReference>
<dbReference type="InterPro" id="IPR036388">
    <property type="entry name" value="WH-like_DNA-bd_sf"/>
</dbReference>
<evidence type="ECO:0000256" key="5">
    <source>
        <dbReference type="ARBA" id="ARBA00023163"/>
    </source>
</evidence>
<dbReference type="Gene3D" id="3.40.50.2300">
    <property type="match status" value="1"/>
</dbReference>
<evidence type="ECO:0000256" key="1">
    <source>
        <dbReference type="ARBA" id="ARBA00022553"/>
    </source>
</evidence>
<keyword evidence="1 6" id="KW-0597">Phosphoprotein</keyword>
<dbReference type="GO" id="GO:0032993">
    <property type="term" value="C:protein-DNA complex"/>
    <property type="evidence" value="ECO:0007669"/>
    <property type="project" value="TreeGrafter"/>
</dbReference>
<gene>
    <name evidence="10" type="ORF">E6C60_2064</name>
</gene>
<dbReference type="GO" id="GO:0000156">
    <property type="term" value="F:phosphorelay response regulator activity"/>
    <property type="evidence" value="ECO:0007669"/>
    <property type="project" value="TreeGrafter"/>
</dbReference>
<dbReference type="FunFam" id="1.10.10.10:FF:000005">
    <property type="entry name" value="Two-component system response regulator"/>
    <property type="match status" value="1"/>
</dbReference>
<evidence type="ECO:0000259" key="9">
    <source>
        <dbReference type="PROSITE" id="PS51755"/>
    </source>
</evidence>